<dbReference type="Gene3D" id="3.90.79.10">
    <property type="entry name" value="Nucleoside Triphosphate Pyrophosphohydrolase"/>
    <property type="match status" value="1"/>
</dbReference>
<dbReference type="InterPro" id="IPR000445">
    <property type="entry name" value="HhH_motif"/>
</dbReference>
<dbReference type="InterPro" id="IPR029119">
    <property type="entry name" value="MutY_C"/>
</dbReference>
<organism evidence="16 17">
    <name type="scientific">Ferrimonas marina</name>
    <dbReference type="NCBI Taxonomy" id="299255"/>
    <lineage>
        <taxon>Bacteria</taxon>
        <taxon>Pseudomonadati</taxon>
        <taxon>Pseudomonadota</taxon>
        <taxon>Gammaproteobacteria</taxon>
        <taxon>Alteromonadales</taxon>
        <taxon>Ferrimonadaceae</taxon>
        <taxon>Ferrimonas</taxon>
    </lineage>
</organism>
<evidence type="ECO:0000259" key="15">
    <source>
        <dbReference type="SMART" id="SM00478"/>
    </source>
</evidence>
<dbReference type="PROSITE" id="PS01155">
    <property type="entry name" value="ENDONUCLEASE_III_2"/>
    <property type="match status" value="1"/>
</dbReference>
<dbReference type="InterPro" id="IPR044298">
    <property type="entry name" value="MIG/MutY"/>
</dbReference>
<dbReference type="FunFam" id="1.10.1670.10:FF:000002">
    <property type="entry name" value="Adenine DNA glycosylase"/>
    <property type="match status" value="1"/>
</dbReference>
<dbReference type="GO" id="GO:0006298">
    <property type="term" value="P:mismatch repair"/>
    <property type="evidence" value="ECO:0007669"/>
    <property type="project" value="TreeGrafter"/>
</dbReference>
<evidence type="ECO:0000256" key="13">
    <source>
        <dbReference type="ARBA" id="ARBA00023295"/>
    </source>
</evidence>
<dbReference type="GO" id="GO:0035485">
    <property type="term" value="F:adenine/guanine mispair binding"/>
    <property type="evidence" value="ECO:0007669"/>
    <property type="project" value="TreeGrafter"/>
</dbReference>
<dbReference type="GO" id="GO:0051539">
    <property type="term" value="F:4 iron, 4 sulfur cluster binding"/>
    <property type="evidence" value="ECO:0007669"/>
    <property type="project" value="UniProtKB-UniRule"/>
</dbReference>
<keyword evidence="12" id="KW-0234">DNA repair</keyword>
<comment type="cofactor">
    <cofactor evidence="14">
        <name>[4Fe-4S] cluster</name>
        <dbReference type="ChEBI" id="CHEBI:49883"/>
    </cofactor>
    <text evidence="14">Binds 1 [4Fe-4S] cluster.</text>
</comment>
<dbReference type="Pfam" id="PF00633">
    <property type="entry name" value="HHH"/>
    <property type="match status" value="1"/>
</dbReference>
<evidence type="ECO:0000256" key="4">
    <source>
        <dbReference type="ARBA" id="ARBA00012045"/>
    </source>
</evidence>
<dbReference type="NCBIfam" id="NF008132">
    <property type="entry name" value="PRK10880.1"/>
    <property type="match status" value="1"/>
</dbReference>
<dbReference type="SUPFAM" id="SSF48150">
    <property type="entry name" value="DNA-glycosylase"/>
    <property type="match status" value="1"/>
</dbReference>
<dbReference type="InterPro" id="IPR004035">
    <property type="entry name" value="Endouclease-III_FeS-bd_BS"/>
</dbReference>
<gene>
    <name evidence="16" type="ORF">SAMN02745129_4117</name>
</gene>
<keyword evidence="9" id="KW-0378">Hydrolase</keyword>
<dbReference type="CDD" id="cd00056">
    <property type="entry name" value="ENDO3c"/>
    <property type="match status" value="1"/>
</dbReference>
<dbReference type="GO" id="GO:0000701">
    <property type="term" value="F:purine-specific mismatch base pair DNA N-glycosylase activity"/>
    <property type="evidence" value="ECO:0007669"/>
    <property type="project" value="UniProtKB-EC"/>
</dbReference>
<dbReference type="InterPro" id="IPR003265">
    <property type="entry name" value="HhH-GPD_domain"/>
</dbReference>
<keyword evidence="13 14" id="KW-0326">Glycosidase</keyword>
<dbReference type="Gene3D" id="1.10.340.30">
    <property type="entry name" value="Hypothetical protein, domain 2"/>
    <property type="match status" value="1"/>
</dbReference>
<comment type="catalytic activity">
    <reaction evidence="1 14">
        <text>Hydrolyzes free adenine bases from 7,8-dihydro-8-oxoguanine:adenine mismatched double-stranded DNA, leaving an apurinic site.</text>
        <dbReference type="EC" id="3.2.2.31"/>
    </reaction>
</comment>
<dbReference type="InterPro" id="IPR005760">
    <property type="entry name" value="A/G_AdeGlyc_MutY"/>
</dbReference>
<dbReference type="EMBL" id="FQXG01000007">
    <property type="protein sequence ID" value="SHI10086.1"/>
    <property type="molecule type" value="Genomic_DNA"/>
</dbReference>
<evidence type="ECO:0000256" key="8">
    <source>
        <dbReference type="ARBA" id="ARBA00022763"/>
    </source>
</evidence>
<dbReference type="SUPFAM" id="SSF55811">
    <property type="entry name" value="Nudix"/>
    <property type="match status" value="1"/>
</dbReference>
<dbReference type="InterPro" id="IPR023170">
    <property type="entry name" value="HhH_base_excis_C"/>
</dbReference>
<keyword evidence="6" id="KW-0004">4Fe-4S</keyword>
<evidence type="ECO:0000256" key="12">
    <source>
        <dbReference type="ARBA" id="ARBA00023204"/>
    </source>
</evidence>
<dbReference type="InterPro" id="IPR011257">
    <property type="entry name" value="DNA_glycosylase"/>
</dbReference>
<keyword evidence="11" id="KW-0411">Iron-sulfur</keyword>
<feature type="domain" description="HhH-GPD" evidence="15">
    <location>
        <begin position="41"/>
        <end position="192"/>
    </location>
</feature>
<evidence type="ECO:0000256" key="10">
    <source>
        <dbReference type="ARBA" id="ARBA00023004"/>
    </source>
</evidence>
<evidence type="ECO:0000256" key="2">
    <source>
        <dbReference type="ARBA" id="ARBA00002933"/>
    </source>
</evidence>
<name>A0A1M5YDM3_9GAMM</name>
<dbReference type="OrthoDB" id="9802365at2"/>
<dbReference type="PANTHER" id="PTHR42944:SF1">
    <property type="entry name" value="ADENINE DNA GLYCOSYLASE"/>
    <property type="match status" value="1"/>
</dbReference>
<dbReference type="Proteomes" id="UP000184268">
    <property type="component" value="Unassembled WGS sequence"/>
</dbReference>
<dbReference type="RefSeq" id="WP_067660811.1">
    <property type="nucleotide sequence ID" value="NZ_FQXG01000007.1"/>
</dbReference>
<comment type="similarity">
    <text evidence="3 14">Belongs to the Nth/MutY family.</text>
</comment>
<dbReference type="Gene3D" id="1.10.1670.10">
    <property type="entry name" value="Helix-hairpin-Helix base-excision DNA repair enzymes (C-terminal)"/>
    <property type="match status" value="1"/>
</dbReference>
<keyword evidence="17" id="KW-1185">Reference proteome</keyword>
<evidence type="ECO:0000256" key="3">
    <source>
        <dbReference type="ARBA" id="ARBA00008343"/>
    </source>
</evidence>
<sequence>MEANPTAFATQILNWYQQYGRKSLPWQQNRTPYRVWLSEVMLQQTQVATVIPYFERFTERFPTLVDLANAEDDEVMHLWTGLGYYARARNLLKAARVVRDQYDGQFPTEIDQVVALPGIGRSTAGAILSLSLDQHHPILDGNVKRVLARHQAIDGWPGVKAVENRLWQLAERHTPADGVQQYNQAMMDMGAMICTRSKPRCTECPVGSDCVAQQQGNPQDFPGKKPKKEKPVKACFLLLLRHRGQLYLEKRPGAGIWGGLWCPPQLDSKAELDSALAPLKASKAPQMLTPFRHTFSHYHLDIQPVLVELEQATTGVGEHAGAWYPLEKKPEVGLAAPTEKLILSLQNID</sequence>
<dbReference type="InterPro" id="IPR015797">
    <property type="entry name" value="NUDIX_hydrolase-like_dom_sf"/>
</dbReference>
<evidence type="ECO:0000256" key="7">
    <source>
        <dbReference type="ARBA" id="ARBA00022723"/>
    </source>
</evidence>
<evidence type="ECO:0000256" key="11">
    <source>
        <dbReference type="ARBA" id="ARBA00023014"/>
    </source>
</evidence>
<dbReference type="SMART" id="SM00478">
    <property type="entry name" value="ENDO3c"/>
    <property type="match status" value="1"/>
</dbReference>
<dbReference type="Pfam" id="PF14815">
    <property type="entry name" value="NUDIX_4"/>
    <property type="match status" value="1"/>
</dbReference>
<dbReference type="NCBIfam" id="TIGR01084">
    <property type="entry name" value="mutY"/>
    <property type="match status" value="1"/>
</dbReference>
<dbReference type="GO" id="GO:0034039">
    <property type="term" value="F:8-oxo-7,8-dihydroguanine DNA N-glycosylase activity"/>
    <property type="evidence" value="ECO:0007669"/>
    <property type="project" value="TreeGrafter"/>
</dbReference>
<reference evidence="17" key="1">
    <citation type="submission" date="2016-11" db="EMBL/GenBank/DDBJ databases">
        <authorList>
            <person name="Varghese N."/>
            <person name="Submissions S."/>
        </authorList>
    </citation>
    <scope>NUCLEOTIDE SEQUENCE [LARGE SCALE GENOMIC DNA]</scope>
    <source>
        <strain evidence="17">DSM 16917</strain>
    </source>
</reference>
<evidence type="ECO:0000256" key="9">
    <source>
        <dbReference type="ARBA" id="ARBA00022801"/>
    </source>
</evidence>
<evidence type="ECO:0000256" key="5">
    <source>
        <dbReference type="ARBA" id="ARBA00022023"/>
    </source>
</evidence>
<evidence type="ECO:0000256" key="1">
    <source>
        <dbReference type="ARBA" id="ARBA00000843"/>
    </source>
</evidence>
<keyword evidence="8 14" id="KW-0227">DNA damage</keyword>
<keyword evidence="10 14" id="KW-0408">Iron</keyword>
<dbReference type="EC" id="3.2.2.31" evidence="4 14"/>
<dbReference type="PANTHER" id="PTHR42944">
    <property type="entry name" value="ADENINE DNA GLYCOSYLASE"/>
    <property type="match status" value="1"/>
</dbReference>
<keyword evidence="7" id="KW-0479">Metal-binding</keyword>
<dbReference type="Pfam" id="PF00730">
    <property type="entry name" value="HhH-GPD"/>
    <property type="match status" value="1"/>
</dbReference>
<dbReference type="GO" id="GO:0046872">
    <property type="term" value="F:metal ion binding"/>
    <property type="evidence" value="ECO:0007669"/>
    <property type="project" value="UniProtKB-UniRule"/>
</dbReference>
<protein>
    <recommendedName>
        <fullName evidence="5 14">Adenine DNA glycosylase</fullName>
        <ecNumber evidence="4 14">3.2.2.31</ecNumber>
    </recommendedName>
</protein>
<dbReference type="GO" id="GO:0032357">
    <property type="term" value="F:oxidized purine DNA binding"/>
    <property type="evidence" value="ECO:0007669"/>
    <property type="project" value="TreeGrafter"/>
</dbReference>
<comment type="function">
    <text evidence="2">Adenine glycosylase active on G-A mispairs. MutY also corrects error-prone DNA synthesis past GO lesions which are due to the oxidatively damaged form of guanine: 7,8-dihydro-8-oxoguanine (8-oxo-dGTP).</text>
</comment>
<evidence type="ECO:0000256" key="6">
    <source>
        <dbReference type="ARBA" id="ARBA00022485"/>
    </source>
</evidence>
<proteinExistence type="inferred from homology"/>
<dbReference type="CDD" id="cd03431">
    <property type="entry name" value="NUDIX_DNA_Glycosylase_C-MutY"/>
    <property type="match status" value="1"/>
</dbReference>
<dbReference type="STRING" id="299255.SAMN02745129_4117"/>
<dbReference type="AlphaFoldDB" id="A0A1M5YDM3"/>
<dbReference type="PROSITE" id="PS00764">
    <property type="entry name" value="ENDONUCLEASE_III_1"/>
    <property type="match status" value="1"/>
</dbReference>
<dbReference type="InterPro" id="IPR004036">
    <property type="entry name" value="Endonuclease-III-like_CS2"/>
</dbReference>
<evidence type="ECO:0000256" key="14">
    <source>
        <dbReference type="RuleBase" id="RU365096"/>
    </source>
</evidence>
<dbReference type="GO" id="GO:0006284">
    <property type="term" value="P:base-excision repair"/>
    <property type="evidence" value="ECO:0007669"/>
    <property type="project" value="UniProtKB-UniRule"/>
</dbReference>
<evidence type="ECO:0000313" key="16">
    <source>
        <dbReference type="EMBL" id="SHI10086.1"/>
    </source>
</evidence>
<evidence type="ECO:0000313" key="17">
    <source>
        <dbReference type="Proteomes" id="UP000184268"/>
    </source>
</evidence>
<accession>A0A1M5YDM3</accession>
<dbReference type="FunFam" id="1.10.340.30:FF:000002">
    <property type="entry name" value="Adenine DNA glycosylase"/>
    <property type="match status" value="1"/>
</dbReference>